<dbReference type="Pfam" id="PF24626">
    <property type="entry name" value="SH3_Tf2-1"/>
    <property type="match status" value="1"/>
</dbReference>
<keyword evidence="3" id="KW-1185">Reference proteome</keyword>
<dbReference type="Gramene" id="C.cajan_36658.t">
    <property type="protein sequence ID" value="C.cajan_36658.t.cds1"/>
    <property type="gene ID" value="C.cajan_36658"/>
</dbReference>
<proteinExistence type="predicted"/>
<accession>A0A151RFQ2</accession>
<organism evidence="2 3">
    <name type="scientific">Cajanus cajan</name>
    <name type="common">Pigeon pea</name>
    <name type="synonym">Cajanus indicus</name>
    <dbReference type="NCBI Taxonomy" id="3821"/>
    <lineage>
        <taxon>Eukaryota</taxon>
        <taxon>Viridiplantae</taxon>
        <taxon>Streptophyta</taxon>
        <taxon>Embryophyta</taxon>
        <taxon>Tracheophyta</taxon>
        <taxon>Spermatophyta</taxon>
        <taxon>Magnoliopsida</taxon>
        <taxon>eudicotyledons</taxon>
        <taxon>Gunneridae</taxon>
        <taxon>Pentapetalae</taxon>
        <taxon>rosids</taxon>
        <taxon>fabids</taxon>
        <taxon>Fabales</taxon>
        <taxon>Fabaceae</taxon>
        <taxon>Papilionoideae</taxon>
        <taxon>50 kb inversion clade</taxon>
        <taxon>NPAAA clade</taxon>
        <taxon>indigoferoid/millettioid clade</taxon>
        <taxon>Phaseoleae</taxon>
        <taxon>Cajanus</taxon>
    </lineage>
</organism>
<dbReference type="InterPro" id="IPR056924">
    <property type="entry name" value="SH3_Tf2-1"/>
</dbReference>
<evidence type="ECO:0000313" key="2">
    <source>
        <dbReference type="EMBL" id="KYP41303.1"/>
    </source>
</evidence>
<protein>
    <submittedName>
        <fullName evidence="2">Transposon Ty3-G Gag-Pol polyprotein</fullName>
    </submittedName>
</protein>
<feature type="domain" description="Tf2-1-like SH3-like" evidence="1">
    <location>
        <begin position="17"/>
        <end position="82"/>
    </location>
</feature>
<dbReference type="PANTHER" id="PTHR46148">
    <property type="entry name" value="CHROMO DOMAIN-CONTAINING PROTEIN"/>
    <property type="match status" value="1"/>
</dbReference>
<dbReference type="SUPFAM" id="SSF54160">
    <property type="entry name" value="Chromo domain-like"/>
    <property type="match status" value="1"/>
</dbReference>
<reference evidence="2" key="1">
    <citation type="journal article" date="2012" name="Nat. Biotechnol.">
        <title>Draft genome sequence of pigeonpea (Cajanus cajan), an orphan legume crop of resource-poor farmers.</title>
        <authorList>
            <person name="Varshney R.K."/>
            <person name="Chen W."/>
            <person name="Li Y."/>
            <person name="Bharti A.K."/>
            <person name="Saxena R.K."/>
            <person name="Schlueter J.A."/>
            <person name="Donoghue M.T."/>
            <person name="Azam S."/>
            <person name="Fan G."/>
            <person name="Whaley A.M."/>
            <person name="Farmer A.D."/>
            <person name="Sheridan J."/>
            <person name="Iwata A."/>
            <person name="Tuteja R."/>
            <person name="Penmetsa R.V."/>
            <person name="Wu W."/>
            <person name="Upadhyaya H.D."/>
            <person name="Yang S.P."/>
            <person name="Shah T."/>
            <person name="Saxena K.B."/>
            <person name="Michael T."/>
            <person name="McCombie W.R."/>
            <person name="Yang B."/>
            <person name="Zhang G."/>
            <person name="Yang H."/>
            <person name="Wang J."/>
            <person name="Spillane C."/>
            <person name="Cook D.R."/>
            <person name="May G.D."/>
            <person name="Xu X."/>
            <person name="Jackson S.A."/>
        </authorList>
    </citation>
    <scope>NUCLEOTIDE SEQUENCE [LARGE SCALE GENOMIC DNA]</scope>
</reference>
<name>A0A151RFQ2_CAJCA</name>
<gene>
    <name evidence="2" type="ORF">KK1_037323</name>
</gene>
<dbReference type="AlphaFoldDB" id="A0A151RFQ2"/>
<dbReference type="EMBL" id="KQ483782">
    <property type="protein sequence ID" value="KYP41303.1"/>
    <property type="molecule type" value="Genomic_DNA"/>
</dbReference>
<sequence>MKCQVDKRRRDLHFAMGDLVLVKLQPYRQHLVALRKNQKLNMRYFGPFEVVEKIGEVAYKLQLPDTTRIHLVFHISLLKKFVGSPSQQYIPLPLTTTEFGPSVHPFQVLNVRTIMRHSKPVPQILIQWGSLGPSTSTWEDVQEIQDSFPEFNLDDKVAFDGGSIITCTGRNDEVDKERKMVTQNKHVECDKQLTN</sequence>
<dbReference type="Proteomes" id="UP000075243">
    <property type="component" value="Unassembled WGS sequence"/>
</dbReference>
<evidence type="ECO:0000259" key="1">
    <source>
        <dbReference type="Pfam" id="PF24626"/>
    </source>
</evidence>
<dbReference type="InterPro" id="IPR016197">
    <property type="entry name" value="Chromo-like_dom_sf"/>
</dbReference>
<dbReference type="PANTHER" id="PTHR46148:SF57">
    <property type="entry name" value="OS12G0499874 PROTEIN"/>
    <property type="match status" value="1"/>
</dbReference>
<evidence type="ECO:0000313" key="3">
    <source>
        <dbReference type="Proteomes" id="UP000075243"/>
    </source>
</evidence>